<evidence type="ECO:0000313" key="8">
    <source>
        <dbReference type="EMBL" id="TWH77035.1"/>
    </source>
</evidence>
<evidence type="ECO:0000256" key="3">
    <source>
        <dbReference type="ARBA" id="ARBA00022692"/>
    </source>
</evidence>
<dbReference type="Proteomes" id="UP000315343">
    <property type="component" value="Unassembled WGS sequence"/>
</dbReference>
<feature type="domain" description="Type II secretion system protein GspF" evidence="7">
    <location>
        <begin position="171"/>
        <end position="296"/>
    </location>
</feature>
<dbReference type="AlphaFoldDB" id="A0A562J2I3"/>
<accession>A0A562J2I3</accession>
<dbReference type="RefSeq" id="WP_145086750.1">
    <property type="nucleotide sequence ID" value="NZ_VLKH01000014.1"/>
</dbReference>
<organism evidence="8 9">
    <name type="scientific">Sedimentibacter saalensis</name>
    <dbReference type="NCBI Taxonomy" id="130788"/>
    <lineage>
        <taxon>Bacteria</taxon>
        <taxon>Bacillati</taxon>
        <taxon>Bacillota</taxon>
        <taxon>Tissierellia</taxon>
        <taxon>Sedimentibacter</taxon>
    </lineage>
</organism>
<reference evidence="8 9" key="1">
    <citation type="submission" date="2019-07" db="EMBL/GenBank/DDBJ databases">
        <title>Genomic Encyclopedia of Type Strains, Phase I: the one thousand microbial genomes (KMG-I) project.</title>
        <authorList>
            <person name="Kyrpides N."/>
        </authorList>
    </citation>
    <scope>NUCLEOTIDE SEQUENCE [LARGE SCALE GENOMIC DNA]</scope>
    <source>
        <strain evidence="8 9">DSM 13558</strain>
    </source>
</reference>
<dbReference type="OrthoDB" id="9810662at2"/>
<feature type="transmembrane region" description="Helical" evidence="6">
    <location>
        <begin position="132"/>
        <end position="153"/>
    </location>
</feature>
<keyword evidence="9" id="KW-1185">Reference proteome</keyword>
<dbReference type="PANTHER" id="PTHR35007">
    <property type="entry name" value="INTEGRAL MEMBRANE PROTEIN-RELATED"/>
    <property type="match status" value="1"/>
</dbReference>
<protein>
    <submittedName>
        <fullName evidence="8">Tight adherence protein C</fullName>
    </submittedName>
</protein>
<evidence type="ECO:0000256" key="4">
    <source>
        <dbReference type="ARBA" id="ARBA00022989"/>
    </source>
</evidence>
<feature type="transmembrane region" description="Helical" evidence="6">
    <location>
        <begin position="279"/>
        <end position="304"/>
    </location>
</feature>
<dbReference type="GO" id="GO:0005886">
    <property type="term" value="C:plasma membrane"/>
    <property type="evidence" value="ECO:0007669"/>
    <property type="project" value="UniProtKB-SubCell"/>
</dbReference>
<evidence type="ECO:0000256" key="6">
    <source>
        <dbReference type="SAM" id="Phobius"/>
    </source>
</evidence>
<evidence type="ECO:0000256" key="2">
    <source>
        <dbReference type="ARBA" id="ARBA00022475"/>
    </source>
</evidence>
<evidence type="ECO:0000256" key="1">
    <source>
        <dbReference type="ARBA" id="ARBA00004651"/>
    </source>
</evidence>
<proteinExistence type="predicted"/>
<evidence type="ECO:0000313" key="9">
    <source>
        <dbReference type="Proteomes" id="UP000315343"/>
    </source>
</evidence>
<evidence type="ECO:0000256" key="5">
    <source>
        <dbReference type="ARBA" id="ARBA00023136"/>
    </source>
</evidence>
<dbReference type="Pfam" id="PF00482">
    <property type="entry name" value="T2SSF"/>
    <property type="match status" value="1"/>
</dbReference>
<keyword evidence="2" id="KW-1003">Cell membrane</keyword>
<name>A0A562J2I3_9FIRM</name>
<comment type="caution">
    <text evidence="8">The sequence shown here is derived from an EMBL/GenBank/DDBJ whole genome shotgun (WGS) entry which is preliminary data.</text>
</comment>
<feature type="transmembrane region" description="Helical" evidence="6">
    <location>
        <begin position="106"/>
        <end position="126"/>
    </location>
</feature>
<keyword evidence="4 6" id="KW-1133">Transmembrane helix</keyword>
<keyword evidence="3 6" id="KW-0812">Transmembrane</keyword>
<comment type="subcellular location">
    <subcellularLocation>
        <location evidence="1">Cell membrane</location>
        <topology evidence="1">Multi-pass membrane protein</topology>
    </subcellularLocation>
</comment>
<dbReference type="PANTHER" id="PTHR35007:SF2">
    <property type="entry name" value="PILUS ASSEMBLE PROTEIN"/>
    <property type="match status" value="1"/>
</dbReference>
<evidence type="ECO:0000259" key="7">
    <source>
        <dbReference type="Pfam" id="PF00482"/>
    </source>
</evidence>
<gene>
    <name evidence="8" type="ORF">LY60_03511</name>
</gene>
<dbReference type="InterPro" id="IPR018076">
    <property type="entry name" value="T2SS_GspF_dom"/>
</dbReference>
<dbReference type="EMBL" id="VLKH01000014">
    <property type="protein sequence ID" value="TWH77035.1"/>
    <property type="molecule type" value="Genomic_DNA"/>
</dbReference>
<feature type="transmembrane region" description="Helical" evidence="6">
    <location>
        <begin position="6"/>
        <end position="26"/>
    </location>
</feature>
<keyword evidence="5 6" id="KW-0472">Membrane</keyword>
<sequence length="310" mass="34640">MAIYISLFLAISIFCAVVVLLNNYGVNVDRVRNRISNIGSAEKKIVIDDELNKSLSERFLSPMMDSIVKTLGKFVPDTGTNNQKSENLRKMLRQAGMSLMPSEYSAIKIIVIIGTSVLFFLLSFILNLDNTYVILMPLIGAYAAFAIMRFSLLSNITKRKEKMESQMPDVLDMLSVNVEAGLGFEQAMLHVIEHFQGPLIDELNITYREMTMGRSRKDALTMLGERCGIDDLKSFTGSVIQANKLGISLKNVLHTQASAIRESRRGKIEEKAHKMSIKILLPMVIFIFPVIFIVLMGPAVVSIMEMFGGM</sequence>